<accession>A0A452SL98</accession>
<dbReference type="GeneTree" id="ENSGT00950000185288"/>
<dbReference type="AlphaFoldDB" id="A0A452SL98"/>
<name>A0A452SL98_URSAM</name>
<sequence>SRDTSIFFFPWKLEFLKQGLRILIRMPQIINEKDIIVYCEALKRQSVLLKILLKIYGIFVVSG</sequence>
<reference evidence="1" key="2">
    <citation type="submission" date="2025-08" db="UniProtKB">
        <authorList>
            <consortium name="Ensembl"/>
        </authorList>
    </citation>
    <scope>IDENTIFICATION</scope>
</reference>
<reference evidence="2" key="1">
    <citation type="submission" date="2016-06" db="EMBL/GenBank/DDBJ databases">
        <title>De novo assembly and RNA-Seq shows season-dependent expression and editing in black bear kidneys.</title>
        <authorList>
            <person name="Korstanje R."/>
            <person name="Srivastava A."/>
            <person name="Sarsani V.K."/>
            <person name="Sheehan S.M."/>
            <person name="Seger R.L."/>
            <person name="Barter M.E."/>
            <person name="Lindqvist C."/>
            <person name="Brody L.C."/>
            <person name="Mullikin J.C."/>
        </authorList>
    </citation>
    <scope>NUCLEOTIDE SEQUENCE [LARGE SCALE GENOMIC DNA]</scope>
</reference>
<protein>
    <submittedName>
        <fullName evidence="1">Uncharacterized protein</fullName>
    </submittedName>
</protein>
<evidence type="ECO:0000313" key="1">
    <source>
        <dbReference type="Ensembl" id="ENSUAMP00000033417.1"/>
    </source>
</evidence>
<reference evidence="1" key="3">
    <citation type="submission" date="2025-09" db="UniProtKB">
        <authorList>
            <consortium name="Ensembl"/>
        </authorList>
    </citation>
    <scope>IDENTIFICATION</scope>
</reference>
<dbReference type="Proteomes" id="UP000291022">
    <property type="component" value="Unassembled WGS sequence"/>
</dbReference>
<dbReference type="Ensembl" id="ENSUAMT00000037227.1">
    <property type="protein sequence ID" value="ENSUAMP00000033417.1"/>
    <property type="gene ID" value="ENSUAMG00000025463.1"/>
</dbReference>
<organism evidence="1 2">
    <name type="scientific">Ursus americanus</name>
    <name type="common">American black bear</name>
    <name type="synonym">Euarctos americanus</name>
    <dbReference type="NCBI Taxonomy" id="9643"/>
    <lineage>
        <taxon>Eukaryota</taxon>
        <taxon>Metazoa</taxon>
        <taxon>Chordata</taxon>
        <taxon>Craniata</taxon>
        <taxon>Vertebrata</taxon>
        <taxon>Euteleostomi</taxon>
        <taxon>Mammalia</taxon>
        <taxon>Eutheria</taxon>
        <taxon>Laurasiatheria</taxon>
        <taxon>Carnivora</taxon>
        <taxon>Caniformia</taxon>
        <taxon>Ursidae</taxon>
        <taxon>Ursus</taxon>
    </lineage>
</organism>
<keyword evidence="2" id="KW-1185">Reference proteome</keyword>
<evidence type="ECO:0000313" key="2">
    <source>
        <dbReference type="Proteomes" id="UP000291022"/>
    </source>
</evidence>
<proteinExistence type="predicted"/>